<evidence type="ECO:0000256" key="11">
    <source>
        <dbReference type="ARBA" id="ARBA00022723"/>
    </source>
</evidence>
<accession>A0ABT3KUM5</accession>
<evidence type="ECO:0000256" key="6">
    <source>
        <dbReference type="ARBA" id="ARBA00022475"/>
    </source>
</evidence>
<comment type="subcellular location">
    <subcellularLocation>
        <location evidence="2 21">Cell inner membrane</location>
        <topology evidence="2 21">Multi-pass membrane protein</topology>
    </subcellularLocation>
</comment>
<dbReference type="CDD" id="cd14264">
    <property type="entry name" value="DAGK_IM"/>
    <property type="match status" value="1"/>
</dbReference>
<evidence type="ECO:0000256" key="19">
    <source>
        <dbReference type="ARBA" id="ARBA00023209"/>
    </source>
</evidence>
<dbReference type="RefSeq" id="WP_265282464.1">
    <property type="nucleotide sequence ID" value="NZ_QZCW01000002.1"/>
</dbReference>
<name>A0ABT3KUM5_9BURK</name>
<evidence type="ECO:0000256" key="17">
    <source>
        <dbReference type="ARBA" id="ARBA00023098"/>
    </source>
</evidence>
<keyword evidence="14 21" id="KW-0067">ATP-binding</keyword>
<comment type="function">
    <text evidence="21">Catalyzes the ATP-dependent phosphorylation of sn-l,2-diacylglycerol (DAG) to phosphatidic acid. Involved in the recycling of diacylglycerol produced as a by-product during membrane-derived oligosaccharide (MDO) biosynthesis.</text>
</comment>
<reference evidence="23" key="1">
    <citation type="submission" date="2023-07" db="EMBL/GenBank/DDBJ databases">
        <title>Verminephrobacter genomes.</title>
        <authorList>
            <person name="Lund M.B."/>
        </authorList>
    </citation>
    <scope>NUCLEOTIDE SEQUENCE [LARGE SCALE GENOMIC DNA]</scope>
    <source>
        <strain evidence="23">AtM5-05</strain>
    </source>
</reference>
<dbReference type="Pfam" id="PF01219">
    <property type="entry name" value="DAGK_prokar"/>
    <property type="match status" value="1"/>
</dbReference>
<evidence type="ECO:0000256" key="18">
    <source>
        <dbReference type="ARBA" id="ARBA00023136"/>
    </source>
</evidence>
<dbReference type="PANTHER" id="PTHR34299:SF1">
    <property type="entry name" value="DIACYLGLYCEROL KINASE"/>
    <property type="match status" value="1"/>
</dbReference>
<feature type="transmembrane region" description="Helical" evidence="21">
    <location>
        <begin position="69"/>
        <end position="89"/>
    </location>
</feature>
<evidence type="ECO:0000256" key="9">
    <source>
        <dbReference type="ARBA" id="ARBA00022679"/>
    </source>
</evidence>
<keyword evidence="6" id="KW-1003">Cell membrane</keyword>
<feature type="transmembrane region" description="Helical" evidence="21">
    <location>
        <begin position="110"/>
        <end position="131"/>
    </location>
</feature>
<protein>
    <recommendedName>
        <fullName evidence="5 21">Diacylglycerol kinase</fullName>
        <ecNumber evidence="4 21">2.7.1.107</ecNumber>
    </recommendedName>
</protein>
<organism evidence="22 23">
    <name type="scientific">Verminephrobacter aporrectodeae subsp. tuberculatae</name>
    <dbReference type="NCBI Taxonomy" id="1110392"/>
    <lineage>
        <taxon>Bacteria</taxon>
        <taxon>Pseudomonadati</taxon>
        <taxon>Pseudomonadota</taxon>
        <taxon>Betaproteobacteria</taxon>
        <taxon>Burkholderiales</taxon>
        <taxon>Comamonadaceae</taxon>
        <taxon>Verminephrobacter</taxon>
    </lineage>
</organism>
<evidence type="ECO:0000256" key="2">
    <source>
        <dbReference type="ARBA" id="ARBA00004429"/>
    </source>
</evidence>
<keyword evidence="9 21" id="KW-0808">Transferase</keyword>
<keyword evidence="8 21" id="KW-0997">Cell inner membrane</keyword>
<keyword evidence="12 21" id="KW-0547">Nucleotide-binding</keyword>
<keyword evidence="11" id="KW-0479">Metal-binding</keyword>
<keyword evidence="18 21" id="KW-0472">Membrane</keyword>
<comment type="caution">
    <text evidence="22">The sequence shown here is derived from an EMBL/GenBank/DDBJ whole genome shotgun (WGS) entry which is preliminary data.</text>
</comment>
<evidence type="ECO:0000256" key="21">
    <source>
        <dbReference type="RuleBase" id="RU363065"/>
    </source>
</evidence>
<evidence type="ECO:0000256" key="20">
    <source>
        <dbReference type="ARBA" id="ARBA00023264"/>
    </source>
</evidence>
<keyword evidence="23" id="KW-1185">Reference proteome</keyword>
<keyword evidence="16 21" id="KW-1133">Transmembrane helix</keyword>
<keyword evidence="10 21" id="KW-0812">Transmembrane</keyword>
<comment type="caution">
    <text evidence="21">Lacks conserved residue(s) required for the propagation of feature annotation.</text>
</comment>
<evidence type="ECO:0000256" key="13">
    <source>
        <dbReference type="ARBA" id="ARBA00022777"/>
    </source>
</evidence>
<gene>
    <name evidence="22" type="ORF">D5039_13045</name>
</gene>
<proteinExistence type="inferred from homology"/>
<evidence type="ECO:0000256" key="16">
    <source>
        <dbReference type="ARBA" id="ARBA00022989"/>
    </source>
</evidence>
<keyword evidence="13 21" id="KW-0418">Kinase</keyword>
<keyword evidence="15" id="KW-0460">Magnesium</keyword>
<sequence>MSASPPPSPTVPVNPQKARSGLNRIWHAAGYSLEGLRAGWGEKAFRQEAIAAMVLLPLSIWVGRNWVEAALLAGSVVIVMIVELLNTGIETAIDRIGPEWHDLSKRAKDMGSAAVLLALLLCTSIWGAAVFQRFFHG</sequence>
<dbReference type="GO" id="GO:0016301">
    <property type="term" value="F:kinase activity"/>
    <property type="evidence" value="ECO:0007669"/>
    <property type="project" value="UniProtKB-KW"/>
</dbReference>
<dbReference type="PANTHER" id="PTHR34299">
    <property type="entry name" value="DIACYLGLYCEROL KINASE"/>
    <property type="match status" value="1"/>
</dbReference>
<evidence type="ECO:0000313" key="23">
    <source>
        <dbReference type="Proteomes" id="UP001208935"/>
    </source>
</evidence>
<dbReference type="Gene3D" id="1.10.287.3610">
    <property type="match status" value="1"/>
</dbReference>
<dbReference type="InterPro" id="IPR036945">
    <property type="entry name" value="DAGK_sf"/>
</dbReference>
<keyword evidence="20 21" id="KW-1208">Phospholipid metabolism</keyword>
<keyword evidence="19" id="KW-0594">Phospholipid biosynthesis</keyword>
<dbReference type="EMBL" id="QZCW01000002">
    <property type="protein sequence ID" value="MCW5322041.1"/>
    <property type="molecule type" value="Genomic_DNA"/>
</dbReference>
<comment type="similarity">
    <text evidence="3 21">Belongs to the bacterial diacylglycerol kinase family.</text>
</comment>
<evidence type="ECO:0000256" key="8">
    <source>
        <dbReference type="ARBA" id="ARBA00022519"/>
    </source>
</evidence>
<comment type="cofactor">
    <cofactor evidence="1">
        <name>Mg(2+)</name>
        <dbReference type="ChEBI" id="CHEBI:18420"/>
    </cofactor>
</comment>
<evidence type="ECO:0000256" key="7">
    <source>
        <dbReference type="ARBA" id="ARBA00022516"/>
    </source>
</evidence>
<keyword evidence="7" id="KW-0444">Lipid biosynthesis</keyword>
<evidence type="ECO:0000256" key="14">
    <source>
        <dbReference type="ARBA" id="ARBA00022840"/>
    </source>
</evidence>
<evidence type="ECO:0000256" key="10">
    <source>
        <dbReference type="ARBA" id="ARBA00022692"/>
    </source>
</evidence>
<evidence type="ECO:0000256" key="1">
    <source>
        <dbReference type="ARBA" id="ARBA00001946"/>
    </source>
</evidence>
<evidence type="ECO:0000256" key="3">
    <source>
        <dbReference type="ARBA" id="ARBA00005967"/>
    </source>
</evidence>
<dbReference type="InterPro" id="IPR033718">
    <property type="entry name" value="DAGK_prok"/>
</dbReference>
<evidence type="ECO:0000313" key="22">
    <source>
        <dbReference type="EMBL" id="MCW5322041.1"/>
    </source>
</evidence>
<evidence type="ECO:0000256" key="4">
    <source>
        <dbReference type="ARBA" id="ARBA00012133"/>
    </source>
</evidence>
<dbReference type="EC" id="2.7.1.107" evidence="4 21"/>
<evidence type="ECO:0000256" key="15">
    <source>
        <dbReference type="ARBA" id="ARBA00022842"/>
    </source>
</evidence>
<evidence type="ECO:0000256" key="5">
    <source>
        <dbReference type="ARBA" id="ARBA00017575"/>
    </source>
</evidence>
<keyword evidence="17 21" id="KW-0443">Lipid metabolism</keyword>
<dbReference type="InterPro" id="IPR000829">
    <property type="entry name" value="DAGK"/>
</dbReference>
<comment type="catalytic activity">
    <reaction evidence="21">
        <text>a 1,2-diacyl-sn-glycerol + ATP = a 1,2-diacyl-sn-glycero-3-phosphate + ADP + H(+)</text>
        <dbReference type="Rhea" id="RHEA:10272"/>
        <dbReference type="ChEBI" id="CHEBI:15378"/>
        <dbReference type="ChEBI" id="CHEBI:17815"/>
        <dbReference type="ChEBI" id="CHEBI:30616"/>
        <dbReference type="ChEBI" id="CHEBI:58608"/>
        <dbReference type="ChEBI" id="CHEBI:456216"/>
        <dbReference type="EC" id="2.7.1.107"/>
    </reaction>
</comment>
<dbReference type="Proteomes" id="UP001208935">
    <property type="component" value="Unassembled WGS sequence"/>
</dbReference>
<evidence type="ECO:0000256" key="12">
    <source>
        <dbReference type="ARBA" id="ARBA00022741"/>
    </source>
</evidence>